<gene>
    <name evidence="1" type="ORF">KCG35_05040</name>
</gene>
<name>A0ABS5ZAZ8_9GAMM</name>
<evidence type="ECO:0000313" key="1">
    <source>
        <dbReference type="EMBL" id="MBU2710415.1"/>
    </source>
</evidence>
<protein>
    <recommendedName>
        <fullName evidence="3">DUF4286 family protein</fullName>
    </recommendedName>
</protein>
<sequence>MMTCTLITNIQPDGLAWLQTWCSQNPGLSIMEETYDEQNNQACLQWLMSSATDDAVELIDTYIAKFQPKFTRGVIQPEASISFDLVFVLEGKRWWQKVDSQVYLELEALKEHPEQLSDWQQQQVNLGPQQYFTQLFQNWREDINFPFDYSELEDILNDVIEDAEEIVQ</sequence>
<comment type="caution">
    <text evidence="1">The sequence shown here is derived from an EMBL/GenBank/DDBJ whole genome shotgun (WGS) entry which is preliminary data.</text>
</comment>
<accession>A0ABS5ZAZ8</accession>
<dbReference type="Proteomes" id="UP000690515">
    <property type="component" value="Unassembled WGS sequence"/>
</dbReference>
<reference evidence="1 2" key="1">
    <citation type="submission" date="2021-04" db="EMBL/GenBank/DDBJ databases">
        <authorList>
            <person name="Pira H."/>
            <person name="Risdian C."/>
            <person name="Wink J."/>
        </authorList>
    </citation>
    <scope>NUCLEOTIDE SEQUENCE [LARGE SCALE GENOMIC DNA]</scope>
    <source>
        <strain evidence="1 2">WH53</strain>
    </source>
</reference>
<proteinExistence type="predicted"/>
<dbReference type="EMBL" id="JAGSOY010000007">
    <property type="protein sequence ID" value="MBU2710415.1"/>
    <property type="molecule type" value="Genomic_DNA"/>
</dbReference>
<organism evidence="1 2">
    <name type="scientific">Zooshikella harenae</name>
    <dbReference type="NCBI Taxonomy" id="2827238"/>
    <lineage>
        <taxon>Bacteria</taxon>
        <taxon>Pseudomonadati</taxon>
        <taxon>Pseudomonadota</taxon>
        <taxon>Gammaproteobacteria</taxon>
        <taxon>Oceanospirillales</taxon>
        <taxon>Zooshikellaceae</taxon>
        <taxon>Zooshikella</taxon>
    </lineage>
</organism>
<evidence type="ECO:0000313" key="2">
    <source>
        <dbReference type="Proteomes" id="UP000690515"/>
    </source>
</evidence>
<dbReference type="RefSeq" id="WP_215818583.1">
    <property type="nucleotide sequence ID" value="NZ_JAGSOY010000007.1"/>
</dbReference>
<keyword evidence="2" id="KW-1185">Reference proteome</keyword>
<evidence type="ECO:0008006" key="3">
    <source>
        <dbReference type="Google" id="ProtNLM"/>
    </source>
</evidence>